<keyword evidence="2" id="KW-1277">Toxin-antitoxin system</keyword>
<proteinExistence type="inferred from homology"/>
<dbReference type="Proteomes" id="UP000001416">
    <property type="component" value="Chromosome"/>
</dbReference>
<dbReference type="STRING" id="228410.NE1577"/>
<dbReference type="RefSeq" id="WP_011112141.1">
    <property type="nucleotide sequence ID" value="NC_004757.1"/>
</dbReference>
<dbReference type="PANTHER" id="PTHR33755:SF5">
    <property type="entry name" value="TYPE II TOXIN-ANTITOXIN SYSTEM RELE_PARE FAMILY TOXIN"/>
    <property type="match status" value="1"/>
</dbReference>
<evidence type="ECO:0000256" key="1">
    <source>
        <dbReference type="ARBA" id="ARBA00006226"/>
    </source>
</evidence>
<evidence type="ECO:0000256" key="2">
    <source>
        <dbReference type="ARBA" id="ARBA00022649"/>
    </source>
</evidence>
<dbReference type="DNASU" id="1082529"/>
<dbReference type="OrthoDB" id="278204at2"/>
<dbReference type="Gene3D" id="3.30.2310.20">
    <property type="entry name" value="RelE-like"/>
    <property type="match status" value="1"/>
</dbReference>
<dbReference type="eggNOG" id="COG3668">
    <property type="taxonomic scope" value="Bacteria"/>
</dbReference>
<dbReference type="SMR" id="Q82UB7"/>
<sequence length="98" mass="11326">MKVSISNSAFNDLETMISYYTAEGVPDVGFKFAQEIIEHIQILADHPDMGRIVPEFQLPHIREIIFAPFRVVYLREKGAIKVIRVWRSERPLVLPTET</sequence>
<dbReference type="AlphaFoldDB" id="Q82UB7"/>
<evidence type="ECO:0008006" key="5">
    <source>
        <dbReference type="Google" id="ProtNLM"/>
    </source>
</evidence>
<reference evidence="3 4" key="1">
    <citation type="journal article" date="2003" name="J. Bacteriol.">
        <title>Complete genome sequence of the ammonia-oxidizing bacterium and obligate chemolithoautotroph Nitrosomonas europaea.</title>
        <authorList>
            <person name="Chain P."/>
            <person name="Lamerdin J."/>
            <person name="Larimer F."/>
            <person name="Regala W."/>
            <person name="Land M."/>
            <person name="Hauser L."/>
            <person name="Hooper A."/>
            <person name="Klotz M."/>
            <person name="Norton J."/>
            <person name="Sayavedra-Soto L."/>
            <person name="Arciero D."/>
            <person name="Hommes N."/>
            <person name="Whittaker M."/>
            <person name="Arp D."/>
        </authorList>
    </citation>
    <scope>NUCLEOTIDE SEQUENCE [LARGE SCALE GENOMIC DNA]</scope>
    <source>
        <strain evidence="4">ATCC 19718 / CIP 103999 / KCTC 2705 / NBRC 14298</strain>
    </source>
</reference>
<dbReference type="HOGENOM" id="CLU_147162_4_1_4"/>
<accession>Q82UB7</accession>
<comment type="similarity">
    <text evidence="1">Belongs to the RelE toxin family.</text>
</comment>
<dbReference type="InterPro" id="IPR007712">
    <property type="entry name" value="RelE/ParE_toxin"/>
</dbReference>
<dbReference type="EMBL" id="AL954747">
    <property type="protein sequence ID" value="CAD85488.1"/>
    <property type="molecule type" value="Genomic_DNA"/>
</dbReference>
<name>Q82UB7_NITEU</name>
<dbReference type="Pfam" id="PF05016">
    <property type="entry name" value="ParE_toxin"/>
    <property type="match status" value="1"/>
</dbReference>
<dbReference type="KEGG" id="neu:NE1577"/>
<protein>
    <recommendedName>
        <fullName evidence="5">Plasmid stabilization system protein ParE</fullName>
    </recommendedName>
</protein>
<keyword evidence="4" id="KW-1185">Reference proteome</keyword>
<dbReference type="GeneID" id="87104744"/>
<evidence type="ECO:0000313" key="4">
    <source>
        <dbReference type="Proteomes" id="UP000001416"/>
    </source>
</evidence>
<dbReference type="PANTHER" id="PTHR33755">
    <property type="entry name" value="TOXIN PARE1-RELATED"/>
    <property type="match status" value="1"/>
</dbReference>
<organism evidence="3 4">
    <name type="scientific">Nitrosomonas europaea (strain ATCC 19718 / CIP 103999 / KCTC 2705 / NBRC 14298)</name>
    <dbReference type="NCBI Taxonomy" id="228410"/>
    <lineage>
        <taxon>Bacteria</taxon>
        <taxon>Pseudomonadati</taxon>
        <taxon>Pseudomonadota</taxon>
        <taxon>Betaproteobacteria</taxon>
        <taxon>Nitrosomonadales</taxon>
        <taxon>Nitrosomonadaceae</taxon>
        <taxon>Nitrosomonas</taxon>
    </lineage>
</organism>
<dbReference type="InterPro" id="IPR035093">
    <property type="entry name" value="RelE/ParE_toxin_dom_sf"/>
</dbReference>
<evidence type="ECO:0000313" key="3">
    <source>
        <dbReference type="EMBL" id="CAD85488.1"/>
    </source>
</evidence>
<dbReference type="InterPro" id="IPR051803">
    <property type="entry name" value="TA_system_RelE-like_toxin"/>
</dbReference>
<gene>
    <name evidence="3" type="ordered locus">NE1577</name>
</gene>